<dbReference type="SUPFAM" id="SSF48452">
    <property type="entry name" value="TPR-like"/>
    <property type="match status" value="1"/>
</dbReference>
<dbReference type="PANTHER" id="PTHR47926:SF533">
    <property type="entry name" value="DYW DOMAIN-CONTAINING PROTEIN"/>
    <property type="match status" value="1"/>
</dbReference>
<name>A0A813TU42_9BILA</name>
<gene>
    <name evidence="3" type="ORF">OKA104_LOCUS21173</name>
    <name evidence="2" type="ORF">OXD698_LOCUS2713</name>
    <name evidence="1" type="ORF">VCS650_LOCUS4987</name>
</gene>
<dbReference type="SUPFAM" id="SSF81901">
    <property type="entry name" value="HCP-like"/>
    <property type="match status" value="1"/>
</dbReference>
<dbReference type="GO" id="GO:0003723">
    <property type="term" value="F:RNA binding"/>
    <property type="evidence" value="ECO:0007669"/>
    <property type="project" value="InterPro"/>
</dbReference>
<evidence type="ECO:0000313" key="2">
    <source>
        <dbReference type="EMBL" id="CAF3526565.1"/>
    </source>
</evidence>
<comment type="caution">
    <text evidence="1">The sequence shown here is derived from an EMBL/GenBank/DDBJ whole genome shotgun (WGS) entry which is preliminary data.</text>
</comment>
<dbReference type="Pfam" id="PF01535">
    <property type="entry name" value="PPR"/>
    <property type="match status" value="2"/>
</dbReference>
<reference evidence="1" key="1">
    <citation type="submission" date="2021-02" db="EMBL/GenBank/DDBJ databases">
        <authorList>
            <person name="Nowell W R."/>
        </authorList>
    </citation>
    <scope>NUCLEOTIDE SEQUENCE</scope>
</reference>
<sequence>MSILKLVHHPLKNLINPRLFIYRHQSQKILDLINKKAPIELETNDELENLPCENTIEWNKKLKFYRIRGEEKKALKLFEIGLRKHQFQPDYITYISMLEICKDIKDTDNGRYIHRRIWNSPVRDNSRIQTLLMEMYMKGGDVDSAREIFDSLKHRTVIEYNALMTAYNNNEYPDRTIDLFNKMRENDKIKPNSMSHMLYFQACIKLKAFDQGKKLHDELKQKTANTMKNKELSNQIVAMYIAAGDYNIAEEYFKEIKEPNVQNYLGLMNYHNESKNWKRTLELYDQMKMQRKIQPDVPTYLAVLLATKEINDIDKAKQIQDDIIKQNLWQNHSEIQKLLKEILKT</sequence>
<dbReference type="NCBIfam" id="TIGR00756">
    <property type="entry name" value="PPR"/>
    <property type="match status" value="1"/>
</dbReference>
<proteinExistence type="predicted"/>
<dbReference type="EMBL" id="CAJOAY010001457">
    <property type="protein sequence ID" value="CAF3845569.1"/>
    <property type="molecule type" value="Genomic_DNA"/>
</dbReference>
<dbReference type="EMBL" id="CAJNON010000028">
    <property type="protein sequence ID" value="CAF0819371.1"/>
    <property type="molecule type" value="Genomic_DNA"/>
</dbReference>
<dbReference type="Gene3D" id="1.25.40.10">
    <property type="entry name" value="Tetratricopeptide repeat domain"/>
    <property type="match status" value="3"/>
</dbReference>
<dbReference type="Proteomes" id="UP000663891">
    <property type="component" value="Unassembled WGS sequence"/>
</dbReference>
<evidence type="ECO:0000313" key="4">
    <source>
        <dbReference type="Proteomes" id="UP000663891"/>
    </source>
</evidence>
<dbReference type="GO" id="GO:0009451">
    <property type="term" value="P:RNA modification"/>
    <property type="evidence" value="ECO:0007669"/>
    <property type="project" value="InterPro"/>
</dbReference>
<dbReference type="InterPro" id="IPR011990">
    <property type="entry name" value="TPR-like_helical_dom_sf"/>
</dbReference>
<dbReference type="Proteomes" id="UP000663844">
    <property type="component" value="Unassembled WGS sequence"/>
</dbReference>
<dbReference type="PANTHER" id="PTHR47926">
    <property type="entry name" value="PENTATRICOPEPTIDE REPEAT-CONTAINING PROTEIN"/>
    <property type="match status" value="1"/>
</dbReference>
<accession>A0A813TU42</accession>
<evidence type="ECO:0000313" key="3">
    <source>
        <dbReference type="EMBL" id="CAF3845569.1"/>
    </source>
</evidence>
<dbReference type="AlphaFoldDB" id="A0A813TU42"/>
<dbReference type="InterPro" id="IPR046960">
    <property type="entry name" value="PPR_At4g14850-like_plant"/>
</dbReference>
<evidence type="ECO:0000313" key="1">
    <source>
        <dbReference type="EMBL" id="CAF0819371.1"/>
    </source>
</evidence>
<dbReference type="EMBL" id="CAJOAZ010000091">
    <property type="protein sequence ID" value="CAF3526565.1"/>
    <property type="molecule type" value="Genomic_DNA"/>
</dbReference>
<protein>
    <submittedName>
        <fullName evidence="1">Uncharacterized protein</fullName>
    </submittedName>
</protein>
<organism evidence="1 4">
    <name type="scientific">Adineta steineri</name>
    <dbReference type="NCBI Taxonomy" id="433720"/>
    <lineage>
        <taxon>Eukaryota</taxon>
        <taxon>Metazoa</taxon>
        <taxon>Spiralia</taxon>
        <taxon>Gnathifera</taxon>
        <taxon>Rotifera</taxon>
        <taxon>Eurotatoria</taxon>
        <taxon>Bdelloidea</taxon>
        <taxon>Adinetida</taxon>
        <taxon>Adinetidae</taxon>
        <taxon>Adineta</taxon>
    </lineage>
</organism>
<dbReference type="InterPro" id="IPR002885">
    <property type="entry name" value="PPR_rpt"/>
</dbReference>
<dbReference type="Proteomes" id="UP000663881">
    <property type="component" value="Unassembled WGS sequence"/>
</dbReference>
<dbReference type="OrthoDB" id="21254at2759"/>